<keyword evidence="1" id="KW-0472">Membrane</keyword>
<proteinExistence type="predicted"/>
<evidence type="ECO:0000313" key="3">
    <source>
        <dbReference type="Proteomes" id="UP000253314"/>
    </source>
</evidence>
<dbReference type="Proteomes" id="UP000253314">
    <property type="component" value="Unassembled WGS sequence"/>
</dbReference>
<keyword evidence="3" id="KW-1185">Reference proteome</keyword>
<keyword evidence="1" id="KW-0812">Transmembrane</keyword>
<feature type="transmembrane region" description="Helical" evidence="1">
    <location>
        <begin position="27"/>
        <end position="60"/>
    </location>
</feature>
<protein>
    <submittedName>
        <fullName evidence="2">Uncharacterized protein</fullName>
    </submittedName>
</protein>
<dbReference type="RefSeq" id="WP_113804283.1">
    <property type="nucleotide sequence ID" value="NZ_QOCW01000001.1"/>
</dbReference>
<sequence length="66" mass="8234">MFKRKRYYGKHRYPPWFWKIRNGFKQLLLPLFIFQLIRTLVFPTSLDVMLVILLLLLYLFLSLDWI</sequence>
<evidence type="ECO:0000256" key="1">
    <source>
        <dbReference type="SAM" id="Phobius"/>
    </source>
</evidence>
<accession>A0A366Y5U5</accession>
<evidence type="ECO:0000313" key="2">
    <source>
        <dbReference type="EMBL" id="RBW71581.1"/>
    </source>
</evidence>
<reference evidence="2 3" key="1">
    <citation type="submission" date="2018-07" db="EMBL/GenBank/DDBJ databases">
        <title>Lottiidibacillus patelloidae gen. nov., sp. nov., isolated from the intestinal tract of a marine limpet and the reclassification of B. taeanensis BH030017T, B. algicola KMM 3737T and B. hwajinpoensis SW-72T as genus Lottiidibacillus.</title>
        <authorList>
            <person name="Liu R."/>
            <person name="Huang Z."/>
        </authorList>
    </citation>
    <scope>NUCLEOTIDE SEQUENCE [LARGE SCALE GENOMIC DNA]</scope>
    <source>
        <strain evidence="2 3">BH030017</strain>
    </source>
</reference>
<dbReference type="EMBL" id="QOCW01000001">
    <property type="protein sequence ID" value="RBW71581.1"/>
    <property type="molecule type" value="Genomic_DNA"/>
</dbReference>
<comment type="caution">
    <text evidence="2">The sequence shown here is derived from an EMBL/GenBank/DDBJ whole genome shotgun (WGS) entry which is preliminary data.</text>
</comment>
<dbReference type="AlphaFoldDB" id="A0A366Y5U5"/>
<name>A0A366Y5U5_9BACI</name>
<gene>
    <name evidence="2" type="ORF">DS031_02200</name>
</gene>
<organism evidence="2 3">
    <name type="scientific">Bacillus taeanensis</name>
    <dbReference type="NCBI Taxonomy" id="273032"/>
    <lineage>
        <taxon>Bacteria</taxon>
        <taxon>Bacillati</taxon>
        <taxon>Bacillota</taxon>
        <taxon>Bacilli</taxon>
        <taxon>Bacillales</taxon>
        <taxon>Bacillaceae</taxon>
        <taxon>Bacillus</taxon>
    </lineage>
</organism>
<keyword evidence="1" id="KW-1133">Transmembrane helix</keyword>